<protein>
    <submittedName>
        <fullName evidence="2">Uncharacterized protein</fullName>
    </submittedName>
</protein>
<name>A0A9W4EA02_9ACTN</name>
<proteinExistence type="predicted"/>
<feature type="compositionally biased region" description="Pro residues" evidence="1">
    <location>
        <begin position="69"/>
        <end position="80"/>
    </location>
</feature>
<dbReference type="EMBL" id="CAJVAX010000012">
    <property type="protein sequence ID" value="CAG7630279.1"/>
    <property type="molecule type" value="Genomic_DNA"/>
</dbReference>
<dbReference type="Proteomes" id="UP001153328">
    <property type="component" value="Unassembled WGS sequence"/>
</dbReference>
<evidence type="ECO:0000313" key="2">
    <source>
        <dbReference type="EMBL" id="CAG7630279.1"/>
    </source>
</evidence>
<evidence type="ECO:0000313" key="3">
    <source>
        <dbReference type="Proteomes" id="UP001153328"/>
    </source>
</evidence>
<keyword evidence="3" id="KW-1185">Reference proteome</keyword>
<feature type="region of interest" description="Disordered" evidence="1">
    <location>
        <begin position="1"/>
        <end position="29"/>
    </location>
</feature>
<accession>A0A9W4EA02</accession>
<sequence length="139" mass="14952">MARRDGLDTGGEVEVLAGQPSAGGVRRDRHGEGVVAEGQVRVVVQLVLDPGDVHGEDRRRQVRKAVRPPQRPPLLHLPPGQLPEPRLDLFRAKRVRVTHVFILPRAHRPATCSDIAPPPPSCPVTQFAATLGGALSRGG</sequence>
<reference evidence="2" key="1">
    <citation type="submission" date="2021-06" db="EMBL/GenBank/DDBJ databases">
        <authorList>
            <person name="Arsene-Ploetze F."/>
        </authorList>
    </citation>
    <scope>NUCLEOTIDE SEQUENCE</scope>
    <source>
        <strain evidence="2">SBRY1</strain>
    </source>
</reference>
<evidence type="ECO:0000256" key="1">
    <source>
        <dbReference type="SAM" id="MobiDB-lite"/>
    </source>
</evidence>
<dbReference type="AlphaFoldDB" id="A0A9W4EA02"/>
<comment type="caution">
    <text evidence="2">The sequence shown here is derived from an EMBL/GenBank/DDBJ whole genome shotgun (WGS) entry which is preliminary data.</text>
</comment>
<feature type="region of interest" description="Disordered" evidence="1">
    <location>
        <begin position="54"/>
        <end position="80"/>
    </location>
</feature>
<organism evidence="2 3">
    <name type="scientific">Actinacidiphila bryophytorum</name>
    <dbReference type="NCBI Taxonomy" id="1436133"/>
    <lineage>
        <taxon>Bacteria</taxon>
        <taxon>Bacillati</taxon>
        <taxon>Actinomycetota</taxon>
        <taxon>Actinomycetes</taxon>
        <taxon>Kitasatosporales</taxon>
        <taxon>Streptomycetaceae</taxon>
        <taxon>Actinacidiphila</taxon>
    </lineage>
</organism>
<gene>
    <name evidence="2" type="ORF">SBRY_20649</name>
</gene>